<name>A0A9D2G213_9LACT</name>
<reference evidence="1" key="2">
    <citation type="submission" date="2021-04" db="EMBL/GenBank/DDBJ databases">
        <authorList>
            <person name="Gilroy R."/>
        </authorList>
    </citation>
    <scope>NUCLEOTIDE SEQUENCE</scope>
    <source>
        <strain evidence="1">CHK169-4300</strain>
    </source>
</reference>
<evidence type="ECO:0000313" key="1">
    <source>
        <dbReference type="EMBL" id="HIZ70841.1"/>
    </source>
</evidence>
<protein>
    <submittedName>
        <fullName evidence="1">NRDE family protein</fullName>
    </submittedName>
</protein>
<proteinExistence type="predicted"/>
<gene>
    <name evidence="1" type="ORF">H9808_03610</name>
</gene>
<comment type="caution">
    <text evidence="1">The sequence shown here is derived from an EMBL/GenBank/DDBJ whole genome shotgun (WGS) entry which is preliminary data.</text>
</comment>
<organism evidence="1 2">
    <name type="scientific">Candidatus Atopostipes pullistercoris</name>
    <dbReference type="NCBI Taxonomy" id="2838467"/>
    <lineage>
        <taxon>Bacteria</taxon>
        <taxon>Bacillati</taxon>
        <taxon>Bacillota</taxon>
        <taxon>Bacilli</taxon>
        <taxon>Lactobacillales</taxon>
        <taxon>Carnobacteriaceae</taxon>
        <taxon>Atopostipes</taxon>
    </lineage>
</organism>
<sequence length="262" mass="30540">MCLVTFMKDVHPTYPFILVANRDELYSRLAEPIHRWVDEPTVTAGIDLKEKGTWLGYTNEGKFIAVLNHPFTGWEPERINPRSRGQLLRDYLTQEIPINEFNHYLQTTRLDYEGYHLLYGTFNDLNYYSNVANQFHAFPPGLHCLANTTDDLSKHRKDRSSEHLAQYVHANKEELDLEELTRLMQDNKKAKRIKEYPKELEYETAKQNTSVFIRGEEFGTVGTTAILVDKQGNIHVREVKYDQKGITQVTTQEQTLNIKMSD</sequence>
<dbReference type="EMBL" id="DXAZ01000050">
    <property type="protein sequence ID" value="HIZ70841.1"/>
    <property type="molecule type" value="Genomic_DNA"/>
</dbReference>
<dbReference type="PANTHER" id="PTHR17985">
    <property type="entry name" value="SER/THR-RICH PROTEIN T10 IN DGCR REGION"/>
    <property type="match status" value="1"/>
</dbReference>
<dbReference type="PANTHER" id="PTHR17985:SF8">
    <property type="entry name" value="TRANSPORT AND GOLGI ORGANIZATION PROTEIN 2 HOMOLOG"/>
    <property type="match status" value="1"/>
</dbReference>
<dbReference type="Pfam" id="PF05742">
    <property type="entry name" value="TANGO2"/>
    <property type="match status" value="1"/>
</dbReference>
<reference evidence="1" key="1">
    <citation type="journal article" date="2021" name="PeerJ">
        <title>Extensive microbial diversity within the chicken gut microbiome revealed by metagenomics and culture.</title>
        <authorList>
            <person name="Gilroy R."/>
            <person name="Ravi A."/>
            <person name="Getino M."/>
            <person name="Pursley I."/>
            <person name="Horton D.L."/>
            <person name="Alikhan N.F."/>
            <person name="Baker D."/>
            <person name="Gharbi K."/>
            <person name="Hall N."/>
            <person name="Watson M."/>
            <person name="Adriaenssens E.M."/>
            <person name="Foster-Nyarko E."/>
            <person name="Jarju S."/>
            <person name="Secka A."/>
            <person name="Antonio M."/>
            <person name="Oren A."/>
            <person name="Chaudhuri R.R."/>
            <person name="La Ragione R."/>
            <person name="Hildebrand F."/>
            <person name="Pallen M.J."/>
        </authorList>
    </citation>
    <scope>NUCLEOTIDE SEQUENCE</scope>
    <source>
        <strain evidence="1">CHK169-4300</strain>
    </source>
</reference>
<evidence type="ECO:0000313" key="2">
    <source>
        <dbReference type="Proteomes" id="UP000824106"/>
    </source>
</evidence>
<accession>A0A9D2G213</accession>
<dbReference type="Proteomes" id="UP000824106">
    <property type="component" value="Unassembled WGS sequence"/>
</dbReference>
<dbReference type="AlphaFoldDB" id="A0A9D2G213"/>
<dbReference type="InterPro" id="IPR008551">
    <property type="entry name" value="TANGO2"/>
</dbReference>